<dbReference type="InterPro" id="IPR001841">
    <property type="entry name" value="Znf_RING"/>
</dbReference>
<feature type="region of interest" description="Disordered" evidence="5">
    <location>
        <begin position="75"/>
        <end position="130"/>
    </location>
</feature>
<keyword evidence="1" id="KW-0677">Repeat</keyword>
<reference evidence="7" key="1">
    <citation type="submission" date="2020-11" db="EMBL/GenBank/DDBJ databases">
        <title>Chlorella ohadii genome sequencing and assembly.</title>
        <authorList>
            <person name="Murik O."/>
            <person name="Treves H."/>
            <person name="Kedem I."/>
            <person name="Shotland Y."/>
            <person name="Kaplan A."/>
        </authorList>
    </citation>
    <scope>NUCLEOTIDE SEQUENCE</scope>
    <source>
        <strain evidence="7">1</strain>
    </source>
</reference>
<dbReference type="Gene3D" id="1.25.40.20">
    <property type="entry name" value="Ankyrin repeat-containing domain"/>
    <property type="match status" value="2"/>
</dbReference>
<evidence type="ECO:0000256" key="5">
    <source>
        <dbReference type="SAM" id="MobiDB-lite"/>
    </source>
</evidence>
<dbReference type="Pfam" id="PF13920">
    <property type="entry name" value="zf-C3HC4_3"/>
    <property type="match status" value="1"/>
</dbReference>
<keyword evidence="4" id="KW-0862">Zinc</keyword>
<dbReference type="PROSITE" id="PS50297">
    <property type="entry name" value="ANK_REP_REGION"/>
    <property type="match status" value="2"/>
</dbReference>
<keyword evidence="4" id="KW-0479">Metal-binding</keyword>
<accession>A0AAD5DVG2</accession>
<evidence type="ECO:0000259" key="6">
    <source>
        <dbReference type="PROSITE" id="PS50089"/>
    </source>
</evidence>
<dbReference type="EMBL" id="JADXDR010000043">
    <property type="protein sequence ID" value="KAI7843148.1"/>
    <property type="molecule type" value="Genomic_DNA"/>
</dbReference>
<evidence type="ECO:0000313" key="8">
    <source>
        <dbReference type="Proteomes" id="UP001205105"/>
    </source>
</evidence>
<evidence type="ECO:0000256" key="4">
    <source>
        <dbReference type="PROSITE-ProRule" id="PRU00175"/>
    </source>
</evidence>
<dbReference type="Pfam" id="PF12796">
    <property type="entry name" value="Ank_2"/>
    <property type="match status" value="1"/>
</dbReference>
<name>A0AAD5DVG2_9CHLO</name>
<feature type="repeat" description="ANK" evidence="3">
    <location>
        <begin position="252"/>
        <end position="284"/>
    </location>
</feature>
<evidence type="ECO:0000313" key="7">
    <source>
        <dbReference type="EMBL" id="KAI7843148.1"/>
    </source>
</evidence>
<feature type="repeat" description="ANK" evidence="3">
    <location>
        <begin position="286"/>
        <end position="318"/>
    </location>
</feature>
<dbReference type="PRINTS" id="PR01415">
    <property type="entry name" value="ANKYRIN"/>
</dbReference>
<dbReference type="PANTHER" id="PTHR46680:SF3">
    <property type="entry name" value="NF-KAPPA-B INHIBITOR CACTUS"/>
    <property type="match status" value="1"/>
</dbReference>
<dbReference type="Gene3D" id="3.30.40.10">
    <property type="entry name" value="Zinc/RING finger domain, C3HC4 (zinc finger)"/>
    <property type="match status" value="1"/>
</dbReference>
<dbReference type="InterPro" id="IPR013083">
    <property type="entry name" value="Znf_RING/FYVE/PHD"/>
</dbReference>
<dbReference type="InterPro" id="IPR036770">
    <property type="entry name" value="Ankyrin_rpt-contain_sf"/>
</dbReference>
<protein>
    <recommendedName>
        <fullName evidence="6">RING-type domain-containing protein</fullName>
    </recommendedName>
</protein>
<dbReference type="Proteomes" id="UP001205105">
    <property type="component" value="Unassembled WGS sequence"/>
</dbReference>
<dbReference type="SMART" id="SM00248">
    <property type="entry name" value="ANK"/>
    <property type="match status" value="3"/>
</dbReference>
<dbReference type="SUPFAM" id="SSF57850">
    <property type="entry name" value="RING/U-box"/>
    <property type="match status" value="1"/>
</dbReference>
<dbReference type="InterPro" id="IPR051070">
    <property type="entry name" value="NF-kappa-B_inhibitor"/>
</dbReference>
<feature type="domain" description="RING-type" evidence="6">
    <location>
        <begin position="378"/>
        <end position="420"/>
    </location>
</feature>
<sequence length="432" mass="45964">MTLEEASPLSLVALGDAARLAEVLTAGAPLEVKDDPCGSDSSGRLARLRRLLEEMSGANLDSERDAAALGEEEDVLRGGEAAATEDESDWETASVQDLETVEEEGGEEEPEGSASGSEHGSAPGGPEAGSALHRMESLLAGRRRAVTGTPLHLAAANSITSCIPVLLEEAERRGGKDGLLNFLNAADGEMGRTALHYATLLRAGATCRIQDEHGETPLHLAVLAAAQQREPWRLQVLLSEAQDLEPDVLNQDGEAALHLAIVTGDIDIVMDLLEHGVDVNAKGGAEGLTPLHTAVEREDLDAVELLLEHGADPGVRNHNNDTPGELAEALGLEEIASLLRQRQQLKRLMSTTSGRRLNHSLSSRGSPAVEEVPADEACIICLERPKAVILAPCGHRCTCKRCTRAVLMGARDKRSCPLCKEAIESFVTRVFE</sequence>
<dbReference type="InterPro" id="IPR002110">
    <property type="entry name" value="Ankyrin_rpt"/>
</dbReference>
<dbReference type="PROSITE" id="PS50089">
    <property type="entry name" value="ZF_RING_2"/>
    <property type="match status" value="1"/>
</dbReference>
<dbReference type="GO" id="GO:0071356">
    <property type="term" value="P:cellular response to tumor necrosis factor"/>
    <property type="evidence" value="ECO:0007669"/>
    <property type="project" value="TreeGrafter"/>
</dbReference>
<dbReference type="PANTHER" id="PTHR46680">
    <property type="entry name" value="NF-KAPPA-B INHIBITOR ALPHA"/>
    <property type="match status" value="1"/>
</dbReference>
<feature type="compositionally biased region" description="Low complexity" evidence="5">
    <location>
        <begin position="112"/>
        <end position="121"/>
    </location>
</feature>
<gene>
    <name evidence="7" type="ORF">COHA_003319</name>
</gene>
<feature type="compositionally biased region" description="Acidic residues" evidence="5">
    <location>
        <begin position="99"/>
        <end position="111"/>
    </location>
</feature>
<dbReference type="SUPFAM" id="SSF48403">
    <property type="entry name" value="Ankyrin repeat"/>
    <property type="match status" value="1"/>
</dbReference>
<keyword evidence="8" id="KW-1185">Reference proteome</keyword>
<dbReference type="GO" id="GO:0008270">
    <property type="term" value="F:zinc ion binding"/>
    <property type="evidence" value="ECO:0007669"/>
    <property type="project" value="UniProtKB-KW"/>
</dbReference>
<dbReference type="PROSITE" id="PS50088">
    <property type="entry name" value="ANK_REPEAT"/>
    <property type="match status" value="2"/>
</dbReference>
<evidence type="ECO:0000256" key="1">
    <source>
        <dbReference type="ARBA" id="ARBA00022737"/>
    </source>
</evidence>
<evidence type="ECO:0000256" key="2">
    <source>
        <dbReference type="ARBA" id="ARBA00023043"/>
    </source>
</evidence>
<comment type="caution">
    <text evidence="7">The sequence shown here is derived from an EMBL/GenBank/DDBJ whole genome shotgun (WGS) entry which is preliminary data.</text>
</comment>
<organism evidence="7 8">
    <name type="scientific">Chlorella ohadii</name>
    <dbReference type="NCBI Taxonomy" id="2649997"/>
    <lineage>
        <taxon>Eukaryota</taxon>
        <taxon>Viridiplantae</taxon>
        <taxon>Chlorophyta</taxon>
        <taxon>core chlorophytes</taxon>
        <taxon>Trebouxiophyceae</taxon>
        <taxon>Chlorellales</taxon>
        <taxon>Chlorellaceae</taxon>
        <taxon>Chlorella clade</taxon>
        <taxon>Chlorella</taxon>
    </lineage>
</organism>
<dbReference type="AlphaFoldDB" id="A0AAD5DVG2"/>
<evidence type="ECO:0000256" key="3">
    <source>
        <dbReference type="PROSITE-ProRule" id="PRU00023"/>
    </source>
</evidence>
<dbReference type="SMART" id="SM00184">
    <property type="entry name" value="RING"/>
    <property type="match status" value="1"/>
</dbReference>
<dbReference type="GO" id="GO:0051059">
    <property type="term" value="F:NF-kappaB binding"/>
    <property type="evidence" value="ECO:0007669"/>
    <property type="project" value="TreeGrafter"/>
</dbReference>
<keyword evidence="4" id="KW-0863">Zinc-finger</keyword>
<keyword evidence="2 3" id="KW-0040">ANK repeat</keyword>
<proteinExistence type="predicted"/>
<dbReference type="GO" id="GO:0005829">
    <property type="term" value="C:cytosol"/>
    <property type="evidence" value="ECO:0007669"/>
    <property type="project" value="TreeGrafter"/>
</dbReference>